<dbReference type="Pfam" id="PF25459">
    <property type="entry name" value="AIM3_BBC1_C"/>
    <property type="match status" value="1"/>
</dbReference>
<name>A0A8H6M8A9_9AGAR</name>
<dbReference type="OrthoDB" id="207120at2759"/>
<proteinExistence type="predicted"/>
<feature type="compositionally biased region" description="Basic and acidic residues" evidence="1">
    <location>
        <begin position="693"/>
        <end position="706"/>
    </location>
</feature>
<feature type="compositionally biased region" description="Low complexity" evidence="1">
    <location>
        <begin position="1048"/>
        <end position="1064"/>
    </location>
</feature>
<accession>A0A8H6M8A9</accession>
<organism evidence="3 4">
    <name type="scientific">Ephemerocybe angulata</name>
    <dbReference type="NCBI Taxonomy" id="980116"/>
    <lineage>
        <taxon>Eukaryota</taxon>
        <taxon>Fungi</taxon>
        <taxon>Dikarya</taxon>
        <taxon>Basidiomycota</taxon>
        <taxon>Agaricomycotina</taxon>
        <taxon>Agaricomycetes</taxon>
        <taxon>Agaricomycetidae</taxon>
        <taxon>Agaricales</taxon>
        <taxon>Agaricineae</taxon>
        <taxon>Psathyrellaceae</taxon>
        <taxon>Ephemerocybe</taxon>
    </lineage>
</organism>
<feature type="compositionally biased region" description="Polar residues" evidence="1">
    <location>
        <begin position="1169"/>
        <end position="1181"/>
    </location>
</feature>
<gene>
    <name evidence="3" type="ORF">DFP72DRAFT_1067135</name>
</gene>
<feature type="compositionally biased region" description="Acidic residues" evidence="1">
    <location>
        <begin position="426"/>
        <end position="443"/>
    </location>
</feature>
<dbReference type="InterPro" id="IPR057402">
    <property type="entry name" value="AIM3_BBC1_C"/>
</dbReference>
<feature type="compositionally biased region" description="Pro residues" evidence="1">
    <location>
        <begin position="1105"/>
        <end position="1114"/>
    </location>
</feature>
<feature type="compositionally biased region" description="Polar residues" evidence="1">
    <location>
        <begin position="562"/>
        <end position="574"/>
    </location>
</feature>
<feature type="compositionally biased region" description="Basic and acidic residues" evidence="1">
    <location>
        <begin position="251"/>
        <end position="261"/>
    </location>
</feature>
<reference evidence="3 4" key="1">
    <citation type="submission" date="2020-07" db="EMBL/GenBank/DDBJ databases">
        <title>Comparative genomics of pyrophilous fungi reveals a link between fire events and developmental genes.</title>
        <authorList>
            <consortium name="DOE Joint Genome Institute"/>
            <person name="Steindorff A.S."/>
            <person name="Carver A."/>
            <person name="Calhoun S."/>
            <person name="Stillman K."/>
            <person name="Liu H."/>
            <person name="Lipzen A."/>
            <person name="Pangilinan J."/>
            <person name="Labutti K."/>
            <person name="Bruns T.D."/>
            <person name="Grigoriev I.V."/>
        </authorList>
    </citation>
    <scope>NUCLEOTIDE SEQUENCE [LARGE SCALE GENOMIC DNA]</scope>
    <source>
        <strain evidence="3 4">CBS 144469</strain>
    </source>
</reference>
<feature type="compositionally biased region" description="Basic and acidic residues" evidence="1">
    <location>
        <begin position="274"/>
        <end position="285"/>
    </location>
</feature>
<feature type="compositionally biased region" description="Acidic residues" evidence="1">
    <location>
        <begin position="171"/>
        <end position="187"/>
    </location>
</feature>
<feature type="domain" description="BBC1/AIM3 cysteine proteinase-fold" evidence="2">
    <location>
        <begin position="1201"/>
        <end position="1348"/>
    </location>
</feature>
<dbReference type="EMBL" id="JACGCI010000028">
    <property type="protein sequence ID" value="KAF6755811.1"/>
    <property type="molecule type" value="Genomic_DNA"/>
</dbReference>
<evidence type="ECO:0000259" key="2">
    <source>
        <dbReference type="Pfam" id="PF25459"/>
    </source>
</evidence>
<feature type="compositionally biased region" description="Acidic residues" evidence="1">
    <location>
        <begin position="652"/>
        <end position="667"/>
    </location>
</feature>
<comment type="caution">
    <text evidence="3">The sequence shown here is derived from an EMBL/GenBank/DDBJ whole genome shotgun (WGS) entry which is preliminary data.</text>
</comment>
<protein>
    <recommendedName>
        <fullName evidence="2">BBC1/AIM3 cysteine proteinase-fold domain-containing protein</fullName>
    </recommendedName>
</protein>
<feature type="compositionally biased region" description="Acidic residues" evidence="1">
    <location>
        <begin position="903"/>
        <end position="912"/>
    </location>
</feature>
<dbReference type="Proteomes" id="UP000521943">
    <property type="component" value="Unassembled WGS sequence"/>
</dbReference>
<feature type="compositionally biased region" description="Pro residues" evidence="1">
    <location>
        <begin position="738"/>
        <end position="762"/>
    </location>
</feature>
<feature type="compositionally biased region" description="Basic and acidic residues" evidence="1">
    <location>
        <begin position="444"/>
        <end position="455"/>
    </location>
</feature>
<feature type="compositionally biased region" description="Basic and acidic residues" evidence="1">
    <location>
        <begin position="79"/>
        <end position="94"/>
    </location>
</feature>
<feature type="compositionally biased region" description="Low complexity" evidence="1">
    <location>
        <begin position="22"/>
        <end position="32"/>
    </location>
</feature>
<evidence type="ECO:0000313" key="4">
    <source>
        <dbReference type="Proteomes" id="UP000521943"/>
    </source>
</evidence>
<evidence type="ECO:0000313" key="3">
    <source>
        <dbReference type="EMBL" id="KAF6755811.1"/>
    </source>
</evidence>
<feature type="region of interest" description="Disordered" evidence="1">
    <location>
        <begin position="1"/>
        <end position="1135"/>
    </location>
</feature>
<feature type="compositionally biased region" description="Pro residues" evidence="1">
    <location>
        <begin position="1033"/>
        <end position="1047"/>
    </location>
</feature>
<keyword evidence="4" id="KW-1185">Reference proteome</keyword>
<feature type="compositionally biased region" description="Acidic residues" evidence="1">
    <location>
        <begin position="584"/>
        <end position="599"/>
    </location>
</feature>
<feature type="compositionally biased region" description="Low complexity" evidence="1">
    <location>
        <begin position="193"/>
        <end position="204"/>
    </location>
</feature>
<feature type="compositionally biased region" description="Low complexity" evidence="1">
    <location>
        <begin position="476"/>
        <end position="494"/>
    </location>
</feature>
<feature type="region of interest" description="Disordered" evidence="1">
    <location>
        <begin position="1162"/>
        <end position="1197"/>
    </location>
</feature>
<sequence length="1349" mass="143843">MSDQPEAPPKKIGSLRDRIAAFEKAGAGSAAPAPAPAPRPKPAGFASWKPRPPSPSSPATAEPTQESPSKASAGLSASDAKESIVRGGSLKDRMAALQGKGAFGAPPPVAPKPALEKPKWKPPPVVAAPEDDDDAEPRQQPNLGDIIKSPPTAKSPEPGEEKEAVEGEGAAPDETEGEEGAVDPEEEERQRRAAIAARMARLGGARVGMAPVFGKRPPPPPKKRSSVSEDVAAADVSKDSVTSPKVQSPEPEARKSIDKSDIVASPPSASIEENVQRPESTRRLSEAGSLASIESTESHASRTPPVSMPVPAAPRRAAPPRKKPAKPTAPPPPVPEAEVEDTDAATPTTAEELPSESAPEDKAKVAPPTEALVTPLPPTPAAEVVEATLEDEEESSGLSPDSGPAKDEPASLETPVSPRAHSPEEMLQEDETKDVDPEPEIDEDTRRRQVAERIAKMGGINPFAVPVPSRRQSSQVSEEATPSVPVEEPVESPSLQPTISKDPENPLAEVEQSSEAAPHTSDADVTAPQSPNEDSQDSSADKVSIEEEEEPLAAATPLKQEITASHPVSDSNVLQKEAEIKESEENDDDSEYSDDDDDSQLNNQASVDLRADDSPSSRPKSQAYEAPPTPPPRVHHSPEVPHRGVPPPPPETAEEEEEEDYEDEDNDEMSRSQILVPPHGHSHTHTAPDEVEASEREAQEPTDPHAEGSQGSLSEYEDENEPPAVLSPLVSPRAPSFPSAPPTRPSQPPPVTRSLPPPPNHSPPASQGSLKVPRTAEILDEDEGGKIAISHPVESPPDLSRFVDPIDPSFHTPSRRASAILPATTPPVVGTPSSEIPPPQEPSEPQEDSEALRRRTIAERMAKLGGIKFGAAPPVPSYRNQQPAPSQETQEEGENAGQAPLEEPQEANEEDEERARKERIAAKLANMGGMRIGMMPTAFPPRKSQALTEQAPTSPPPPPPPARARPPPPPQTQETESEHEGSTASEDLVKVEAEESDLEEVRHDEVEEAAPPPPPSRATRPARRESADLAFSPPIPSSPPRRPPVPTGLPVRRPSTQTVSSQRRTSGDSAVSPPPTQRRPSMPKQQPSEYVMVEEPQDIGGQDEAPPPLPPPRLVPKRTSVSASAKSPPLVAQDSLSSHWELPNIPTSSLEFGSEDLSMSWTEAEAPQEDNQITPSVSSLHRVQSPSQPPAVQPARSANDVELSSDDLISLWGRVGVQVASLGTGTYPGFIRAVIREVPNAVLTDDLGYVIYKQQGGSVQKRASDIMPGDLVALHDAKFKGHKGLQAYHQNVGADEPVLGVVSEFEPKKSKIRLFQANQHVGQQTVESVSYRLEDLKSGSIIVYRVVEA</sequence>
<evidence type="ECO:0000256" key="1">
    <source>
        <dbReference type="SAM" id="MobiDB-lite"/>
    </source>
</evidence>
<feature type="compositionally biased region" description="Pro residues" evidence="1">
    <location>
        <begin position="953"/>
        <end position="971"/>
    </location>
</feature>
<feature type="compositionally biased region" description="Polar residues" evidence="1">
    <location>
        <begin position="878"/>
        <end position="888"/>
    </location>
</feature>
<feature type="compositionally biased region" description="Basic and acidic residues" evidence="1">
    <location>
        <begin position="976"/>
        <end position="1005"/>
    </location>
</feature>
<feature type="compositionally biased region" description="Basic and acidic residues" evidence="1">
    <location>
        <begin position="850"/>
        <end position="862"/>
    </location>
</feature>